<name>A0A8A4TCG2_SULCO</name>
<accession>A0A8A4TCG2</accession>
<dbReference type="Proteomes" id="UP000663929">
    <property type="component" value="Chromosome"/>
</dbReference>
<gene>
    <name evidence="1" type="ORF">J3U87_19550</name>
</gene>
<dbReference type="RefSeq" id="WP_237377455.1">
    <property type="nucleotide sequence ID" value="NZ_CP071793.1"/>
</dbReference>
<evidence type="ECO:0000313" key="2">
    <source>
        <dbReference type="Proteomes" id="UP000663929"/>
    </source>
</evidence>
<dbReference type="InterPro" id="IPR036465">
    <property type="entry name" value="vWFA_dom_sf"/>
</dbReference>
<reference evidence="1" key="1">
    <citation type="submission" date="2021-03" db="EMBL/GenBank/DDBJ databases">
        <title>Acanthopleuribacteraceae sp. M133.</title>
        <authorList>
            <person name="Wang G."/>
        </authorList>
    </citation>
    <scope>NUCLEOTIDE SEQUENCE</scope>
    <source>
        <strain evidence="1">M133</strain>
    </source>
</reference>
<dbReference type="AlphaFoldDB" id="A0A8A4TCG2"/>
<dbReference type="KEGG" id="scor:J3U87_19550"/>
<dbReference type="SUPFAM" id="SSF53300">
    <property type="entry name" value="vWA-like"/>
    <property type="match status" value="1"/>
</dbReference>
<organism evidence="1 2">
    <name type="scientific">Sulfidibacter corallicola</name>
    <dbReference type="NCBI Taxonomy" id="2818388"/>
    <lineage>
        <taxon>Bacteria</taxon>
        <taxon>Pseudomonadati</taxon>
        <taxon>Acidobacteriota</taxon>
        <taxon>Holophagae</taxon>
        <taxon>Acanthopleuribacterales</taxon>
        <taxon>Acanthopleuribacteraceae</taxon>
        <taxon>Sulfidibacter</taxon>
    </lineage>
</organism>
<dbReference type="EMBL" id="CP071793">
    <property type="protein sequence ID" value="QTD47789.1"/>
    <property type="molecule type" value="Genomic_DNA"/>
</dbReference>
<protein>
    <submittedName>
        <fullName evidence="1">Uncharacterized protein</fullName>
    </submittedName>
</protein>
<proteinExistence type="predicted"/>
<sequence length="821" mass="93242">MPLCMLLVSALFLQDFTSTNSKSWEAMARPWMTEAELNLYESLSEREKTRFQGFFVARRLDNPNDWPATGLYLPSFFAPEPYGDVRDQIAHLLGHPVETEWQPQNPVLPRTWKFPQYSFSFLPAGNGKVRLATDSLQLWDSLKDGMILNRALRYDFRDNSFGRTRLPEDLEWTDTRLLYRWLEPNPSGGTLRLAVAVPESMKAYIRSGNHRPRQHLELLAFLKSDVDQPRESLPSSLVRHASAWSHLTDEDEIYFEIALPPGYFHAEFLIYNGFLEQGLRTETPVAIVPPGLPRIGEPVISHRWQPAGIQEVGAQQIDCGGDRYQPALKYDRTQPARVLVRVDGDERPQLFLQTAKDRPMGLQFLFTADGVAVFDLPAQKAPFRLIALGAETPDGQLALSVKGEDIDIAKPSQVPAFAQKSEDYVSVDKLNFGARGNLQLLFVNDQAFLASRTGLFKWPPLDWGREATLRYEFGDGEGWFATEYTTRRTPVFEQLRVKPKYLVAGTRVPDGTIEPVDFEIFVEGAKIPAAKKTPFTRIPKLWGIVVNDPLLKSPAWNNIRQALMAWLKKNTQPQDQIYVVQISHRPELLVAPTTRKVLIQACLDALEPSSPRANYFTVRYLVDALTHMKQHTTLPHQAILLTHQLTDEVSQMEDLLPLLRRTGLQIYNLEFPFEFNPDTEIPAKPDADDALANMAAQAKYEEKMLLGVRDNFQEKSVTQAGFKIPLSGRKKEKMAEQERIKEEAFRASFSTQLASMTAGLAHVTGAGETSQSLHRFLDQLTQWQRTLVHMELPLPYVDESMIRVQAKPGYSVAWTLVEWSP</sequence>
<keyword evidence="2" id="KW-1185">Reference proteome</keyword>
<evidence type="ECO:0000313" key="1">
    <source>
        <dbReference type="EMBL" id="QTD47789.1"/>
    </source>
</evidence>